<dbReference type="InterPro" id="IPR050416">
    <property type="entry name" value="FAD-linked_Oxidoreductase"/>
</dbReference>
<dbReference type="EMBL" id="MSIF01000002">
    <property type="protein sequence ID" value="OLF12966.1"/>
    <property type="molecule type" value="Genomic_DNA"/>
</dbReference>
<dbReference type="InterPro" id="IPR036318">
    <property type="entry name" value="FAD-bd_PCMH-like_sf"/>
</dbReference>
<dbReference type="PROSITE" id="PS51387">
    <property type="entry name" value="FAD_PCMH"/>
    <property type="match status" value="1"/>
</dbReference>
<comment type="cofactor">
    <cofactor evidence="1">
        <name>FAD</name>
        <dbReference type="ChEBI" id="CHEBI:57692"/>
    </cofactor>
</comment>
<dbReference type="InterPro" id="IPR016167">
    <property type="entry name" value="FAD-bd_PCMH_sub1"/>
</dbReference>
<evidence type="ECO:0000256" key="3">
    <source>
        <dbReference type="ARBA" id="ARBA00022630"/>
    </source>
</evidence>
<dbReference type="Proteomes" id="UP000185696">
    <property type="component" value="Unassembled WGS sequence"/>
</dbReference>
<dbReference type="SUPFAM" id="SSF56176">
    <property type="entry name" value="FAD-binding/transporter-associated domain-like"/>
    <property type="match status" value="1"/>
</dbReference>
<dbReference type="Gene3D" id="3.30.43.10">
    <property type="entry name" value="Uridine Diphospho-n-acetylenolpyruvylglucosamine Reductase, domain 2"/>
    <property type="match status" value="1"/>
</dbReference>
<dbReference type="GO" id="GO:0071949">
    <property type="term" value="F:FAD binding"/>
    <property type="evidence" value="ECO:0007669"/>
    <property type="project" value="InterPro"/>
</dbReference>
<dbReference type="RefSeq" id="WP_075131875.1">
    <property type="nucleotide sequence ID" value="NZ_MSIF01000002.1"/>
</dbReference>
<evidence type="ECO:0000256" key="1">
    <source>
        <dbReference type="ARBA" id="ARBA00001974"/>
    </source>
</evidence>
<feature type="domain" description="FAD-binding PCMH-type" evidence="6">
    <location>
        <begin position="24"/>
        <end position="194"/>
    </location>
</feature>
<dbReference type="PANTHER" id="PTHR42973">
    <property type="entry name" value="BINDING OXIDOREDUCTASE, PUTATIVE (AFU_ORTHOLOGUE AFUA_1G17690)-RELATED"/>
    <property type="match status" value="1"/>
</dbReference>
<dbReference type="PROSITE" id="PS00862">
    <property type="entry name" value="OX2_COVAL_FAD"/>
    <property type="match status" value="1"/>
</dbReference>
<dbReference type="Gene3D" id="3.30.465.10">
    <property type="match status" value="1"/>
</dbReference>
<evidence type="ECO:0000256" key="5">
    <source>
        <dbReference type="ARBA" id="ARBA00023002"/>
    </source>
</evidence>
<name>A0A7Z1B064_9PSEU</name>
<reference evidence="7 8" key="1">
    <citation type="submission" date="2016-12" db="EMBL/GenBank/DDBJ databases">
        <title>The draft genome sequence of Actinophytocola xinjiangensis.</title>
        <authorList>
            <person name="Wang W."/>
            <person name="Yuan L."/>
        </authorList>
    </citation>
    <scope>NUCLEOTIDE SEQUENCE [LARGE SCALE GENOMIC DNA]</scope>
    <source>
        <strain evidence="7 8">CGMCC 4.4663</strain>
    </source>
</reference>
<dbReference type="InterPro" id="IPR006093">
    <property type="entry name" value="Oxy_OxRdtase_FAD_BS"/>
</dbReference>
<sequence length="460" mass="47787">MDAFLSRQGDPAYTSATRVFNLASPARPALAVTARTVEDVRAALRHARAEGLGVRVHSTGHSSGGDAPMTGALLVRTQLAGQVEVDPVARVARVPAGTTWETVLAAVAPYGLVPPHGSAGTVGVVGYLLRGGISYYGRKVGLAANSVRAVELVTAEGDTVRADAATEQDLFWALRGGGGGFGVVTAIEVALFPASTVVTGATFWSAEHAGRLLPVWLKWTQDAPPEASTSLRFLNFPPLPDVPPVLSAGPVFAVDGVVVGTAGDDPTRAEQQAAELVEPLRAVAEPLLDEWQTTSPTSVLGIHMDPPDPVPYRGDHFLIDEPGEAGTAELLAVLGADSGSPMVVSGLRQLGGAIATPNPDGGVLNHLDARFVYSGTAVPEAGLTDAAISAYFARVRTALAPWDTGRTAPTFVESHEQPQGHLDPADVAAVDRVRARIDPTGLFAGDITPNASAGTRREQW</sequence>
<comment type="similarity">
    <text evidence="2">Belongs to the oxygen-dependent FAD-linked oxidoreductase family.</text>
</comment>
<dbReference type="AlphaFoldDB" id="A0A7Z1B064"/>
<evidence type="ECO:0000313" key="8">
    <source>
        <dbReference type="Proteomes" id="UP000185696"/>
    </source>
</evidence>
<dbReference type="InterPro" id="IPR016166">
    <property type="entry name" value="FAD-bd_PCMH"/>
</dbReference>
<dbReference type="InterPro" id="IPR006094">
    <property type="entry name" value="Oxid_FAD_bind_N"/>
</dbReference>
<evidence type="ECO:0000256" key="4">
    <source>
        <dbReference type="ARBA" id="ARBA00022827"/>
    </source>
</evidence>
<dbReference type="Gene3D" id="3.40.462.20">
    <property type="match status" value="1"/>
</dbReference>
<gene>
    <name evidence="7" type="ORF">BLA60_06875</name>
</gene>
<evidence type="ECO:0000256" key="2">
    <source>
        <dbReference type="ARBA" id="ARBA00005466"/>
    </source>
</evidence>
<keyword evidence="4" id="KW-0274">FAD</keyword>
<dbReference type="OrthoDB" id="5169292at2"/>
<keyword evidence="8" id="KW-1185">Reference proteome</keyword>
<dbReference type="Pfam" id="PF01565">
    <property type="entry name" value="FAD_binding_4"/>
    <property type="match status" value="1"/>
</dbReference>
<dbReference type="PANTHER" id="PTHR42973:SF39">
    <property type="entry name" value="FAD-BINDING PCMH-TYPE DOMAIN-CONTAINING PROTEIN"/>
    <property type="match status" value="1"/>
</dbReference>
<dbReference type="InterPro" id="IPR016169">
    <property type="entry name" value="FAD-bd_PCMH_sub2"/>
</dbReference>
<keyword evidence="5" id="KW-0560">Oxidoreductase</keyword>
<evidence type="ECO:0000259" key="6">
    <source>
        <dbReference type="PROSITE" id="PS51387"/>
    </source>
</evidence>
<organism evidence="7 8">
    <name type="scientific">Actinophytocola xinjiangensis</name>
    <dbReference type="NCBI Taxonomy" id="485602"/>
    <lineage>
        <taxon>Bacteria</taxon>
        <taxon>Bacillati</taxon>
        <taxon>Actinomycetota</taxon>
        <taxon>Actinomycetes</taxon>
        <taxon>Pseudonocardiales</taxon>
        <taxon>Pseudonocardiaceae</taxon>
    </lineage>
</organism>
<proteinExistence type="inferred from homology"/>
<keyword evidence="3" id="KW-0285">Flavoprotein</keyword>
<dbReference type="GO" id="GO:0016491">
    <property type="term" value="F:oxidoreductase activity"/>
    <property type="evidence" value="ECO:0007669"/>
    <property type="project" value="UniProtKB-KW"/>
</dbReference>
<evidence type="ECO:0000313" key="7">
    <source>
        <dbReference type="EMBL" id="OLF12966.1"/>
    </source>
</evidence>
<protein>
    <submittedName>
        <fullName evidence="7">Oxidoreductase</fullName>
    </submittedName>
</protein>
<accession>A0A7Z1B064</accession>
<comment type="caution">
    <text evidence="7">The sequence shown here is derived from an EMBL/GenBank/DDBJ whole genome shotgun (WGS) entry which is preliminary data.</text>
</comment>